<keyword evidence="13 21" id="KW-0472">Membrane</keyword>
<keyword evidence="9 19" id="KW-0863">Zinc-finger</keyword>
<feature type="transmembrane region" description="Helical" evidence="21">
    <location>
        <begin position="604"/>
        <end position="622"/>
    </location>
</feature>
<dbReference type="InterPro" id="IPR050731">
    <property type="entry name" value="HRD1_E3_ubiq-ligases"/>
</dbReference>
<evidence type="ECO:0000256" key="7">
    <source>
        <dbReference type="ARBA" id="ARBA00022723"/>
    </source>
</evidence>
<proteinExistence type="predicted"/>
<evidence type="ECO:0000256" key="9">
    <source>
        <dbReference type="ARBA" id="ARBA00022771"/>
    </source>
</evidence>
<dbReference type="Gene3D" id="3.30.40.10">
    <property type="entry name" value="Zinc/RING finger domain, C3HC4 (zinc finger)"/>
    <property type="match status" value="1"/>
</dbReference>
<dbReference type="Pfam" id="PF11145">
    <property type="entry name" value="DUF2921"/>
    <property type="match status" value="2"/>
</dbReference>
<evidence type="ECO:0000256" key="6">
    <source>
        <dbReference type="ARBA" id="ARBA00022692"/>
    </source>
</evidence>
<evidence type="ECO:0000256" key="4">
    <source>
        <dbReference type="ARBA" id="ARBA00012483"/>
    </source>
</evidence>
<evidence type="ECO:0000256" key="13">
    <source>
        <dbReference type="ARBA" id="ARBA00023136"/>
    </source>
</evidence>
<dbReference type="AlphaFoldDB" id="A0AAQ3M1J5"/>
<feature type="transmembrane region" description="Helical" evidence="21">
    <location>
        <begin position="420"/>
        <end position="446"/>
    </location>
</feature>
<dbReference type="EC" id="2.3.2.27" evidence="4"/>
<dbReference type="GO" id="GO:0061630">
    <property type="term" value="F:ubiquitin protein ligase activity"/>
    <property type="evidence" value="ECO:0007669"/>
    <property type="project" value="UniProtKB-EC"/>
</dbReference>
<evidence type="ECO:0000256" key="16">
    <source>
        <dbReference type="ARBA" id="ARBA00071072"/>
    </source>
</evidence>
<dbReference type="SMART" id="SM00184">
    <property type="entry name" value="RING"/>
    <property type="match status" value="1"/>
</dbReference>
<evidence type="ECO:0000256" key="20">
    <source>
        <dbReference type="SAM" id="MobiDB-lite"/>
    </source>
</evidence>
<feature type="region of interest" description="Disordered" evidence="20">
    <location>
        <begin position="740"/>
        <end position="788"/>
    </location>
</feature>
<keyword evidence="12 21" id="KW-1133">Transmembrane helix</keyword>
<evidence type="ECO:0000256" key="8">
    <source>
        <dbReference type="ARBA" id="ARBA00022729"/>
    </source>
</evidence>
<evidence type="ECO:0000256" key="1">
    <source>
        <dbReference type="ARBA" id="ARBA00000900"/>
    </source>
</evidence>
<dbReference type="SUPFAM" id="SSF57850">
    <property type="entry name" value="RING/U-box"/>
    <property type="match status" value="1"/>
</dbReference>
<feature type="signal peptide" evidence="22">
    <location>
        <begin position="1"/>
        <end position="27"/>
    </location>
</feature>
<dbReference type="InterPro" id="IPR001841">
    <property type="entry name" value="Znf_RING"/>
</dbReference>
<evidence type="ECO:0000256" key="21">
    <source>
        <dbReference type="SAM" id="Phobius"/>
    </source>
</evidence>
<evidence type="ECO:0000313" key="25">
    <source>
        <dbReference type="Proteomes" id="UP001303373"/>
    </source>
</evidence>
<evidence type="ECO:0000256" key="14">
    <source>
        <dbReference type="ARBA" id="ARBA00056116"/>
    </source>
</evidence>
<keyword evidence="11" id="KW-0862">Zinc</keyword>
<dbReference type="PANTHER" id="PTHR22763:SF162">
    <property type="entry name" value="TRANSMEMBRANE E3 UBIQUITIN-PROTEIN LIGASE 1"/>
    <property type="match status" value="1"/>
</dbReference>
<feature type="transmembrane region" description="Helical" evidence="21">
    <location>
        <begin position="628"/>
        <end position="645"/>
    </location>
</feature>
<keyword evidence="7" id="KW-0479">Metal-binding</keyword>
<sequence>MADRRSVLVPLLILSFIFFTPAPPQRGAQFERHRIEDVILEERRSLQAVQNSSYGIIDGPNRSNLNVTGLELDRGYAWDSLLTIKERAAKHLEYVLGDWGLEAVDGHIVQETPVPLYRNATGLLHGKWLRSTLHDAVPIPRLNLSNYAPEGPFGPMEPRPFGRNITGNGGDLKFHFHEHNLLHSTFTNDGPLNVTRMKATMAVSDEESSQEWGLEAYGVYFMELGQAILTTTSSKFAGIFMLPHFALSEHTFNASRAFLNASLSKTIDRQFEYGFQASSNPWTSKTDDLEDSPYSNPDCELIIYLQQLEPLGMDRSYSSATLSFLERELRFPTGAFLPREPELRFSMLAFSPDCGYVIESRGPPDHIPQDGNHLLGAKIEVLQYTTRRHLLVFALASGLQLVLQMRQMREASTPSTRSRVSFYTVAMLAFGDAFTTIAIFMCIALRGLGVTLIGTAFLTFIGGAFFGMRFLLDVWLVQAPERARRDREQREEERQRQERFNAALQRIREQNRATIAASATTENTPGDGSAEILDSQPLLSSQEPAADSLPLPVQAPRSIDTGATPVFMPSDQEGLEPIDTATSQTDTNVAPNGLSGFSTIYTRFYLFLLFTLFLTINAVSWPSFIRRVYFALMSLVYLSFWLPQIKRNIQRNSRRALNREYVVGQSVLRLIPFAYFYAYEQNVLLVQPDPYVLVLLAAWLWAQVVMLGSQDLLGPRWFVPKGWAPDAYDYHPVLRADTDEEGGDSLPLGLSDAAQQSAPPSPKTRRSSLSTATKEKDPRERERKGTKGSGIRIFDCAICMQELEVPVVEASSTSSVADLAAHNSLAGAGGLLARRMYMVTPCRHIFHNVCLEGWMKYRLQCPICREPLPGL</sequence>
<evidence type="ECO:0000256" key="3">
    <source>
        <dbReference type="ARBA" id="ARBA00004906"/>
    </source>
</evidence>
<organism evidence="24 25">
    <name type="scientific">Acrodontium crateriforme</name>
    <dbReference type="NCBI Taxonomy" id="150365"/>
    <lineage>
        <taxon>Eukaryota</taxon>
        <taxon>Fungi</taxon>
        <taxon>Dikarya</taxon>
        <taxon>Ascomycota</taxon>
        <taxon>Pezizomycotina</taxon>
        <taxon>Dothideomycetes</taxon>
        <taxon>Dothideomycetidae</taxon>
        <taxon>Mycosphaerellales</taxon>
        <taxon>Teratosphaeriaceae</taxon>
        <taxon>Acrodontium</taxon>
    </lineage>
</organism>
<dbReference type="GO" id="GO:0012505">
    <property type="term" value="C:endomembrane system"/>
    <property type="evidence" value="ECO:0007669"/>
    <property type="project" value="UniProtKB-SubCell"/>
</dbReference>
<feature type="transmembrane region" description="Helical" evidence="21">
    <location>
        <begin position="452"/>
        <end position="477"/>
    </location>
</feature>
<evidence type="ECO:0000256" key="15">
    <source>
        <dbReference type="ARBA" id="ARBA00063126"/>
    </source>
</evidence>
<gene>
    <name evidence="24" type="ORF">R9X50_00261800</name>
</gene>
<dbReference type="PROSITE" id="PS50089">
    <property type="entry name" value="ZF_RING_2"/>
    <property type="match status" value="1"/>
</dbReference>
<keyword evidence="25" id="KW-1185">Reference proteome</keyword>
<dbReference type="InterPro" id="IPR021319">
    <property type="entry name" value="DUF2921"/>
</dbReference>
<protein>
    <recommendedName>
        <fullName evidence="16">DSC E3 ubiquitin ligase complex subunit A</fullName>
        <ecNumber evidence="4">2.3.2.27</ecNumber>
    </recommendedName>
    <alternativeName>
        <fullName evidence="17">Defective for SREBP cleavage protein A</fullName>
    </alternativeName>
    <alternativeName>
        <fullName evidence="18">RING-type E3 ubiquitin transferase dscA</fullName>
    </alternativeName>
</protein>
<evidence type="ECO:0000256" key="12">
    <source>
        <dbReference type="ARBA" id="ARBA00022989"/>
    </source>
</evidence>
<evidence type="ECO:0000256" key="10">
    <source>
        <dbReference type="ARBA" id="ARBA00022786"/>
    </source>
</evidence>
<evidence type="ECO:0000256" key="2">
    <source>
        <dbReference type="ARBA" id="ARBA00004127"/>
    </source>
</evidence>
<evidence type="ECO:0000256" key="19">
    <source>
        <dbReference type="PROSITE-ProRule" id="PRU00175"/>
    </source>
</evidence>
<evidence type="ECO:0000256" key="11">
    <source>
        <dbReference type="ARBA" id="ARBA00022833"/>
    </source>
</evidence>
<keyword evidence="6 21" id="KW-0812">Transmembrane</keyword>
<feature type="chain" id="PRO_5043025302" description="DSC E3 ubiquitin ligase complex subunit A" evidence="22">
    <location>
        <begin position="28"/>
        <end position="871"/>
    </location>
</feature>
<accession>A0AAQ3M1J5</accession>
<dbReference type="Proteomes" id="UP001303373">
    <property type="component" value="Chromosome 3"/>
</dbReference>
<keyword evidence="8 22" id="KW-0732">Signal</keyword>
<dbReference type="GO" id="GO:0043161">
    <property type="term" value="P:proteasome-mediated ubiquitin-dependent protein catabolic process"/>
    <property type="evidence" value="ECO:0007669"/>
    <property type="project" value="TreeGrafter"/>
</dbReference>
<dbReference type="EMBL" id="CP138582">
    <property type="protein sequence ID" value="WPG99799.1"/>
    <property type="molecule type" value="Genomic_DNA"/>
</dbReference>
<comment type="subunit">
    <text evidence="15">Component of the DSC E3 ubiquitin ligase complex composed of dscA, dscB, dscC and dscD.</text>
</comment>
<dbReference type="GO" id="GO:0044695">
    <property type="term" value="C:Dsc E3 ubiquitin ligase complex"/>
    <property type="evidence" value="ECO:0007669"/>
    <property type="project" value="TreeGrafter"/>
</dbReference>
<evidence type="ECO:0000259" key="23">
    <source>
        <dbReference type="PROSITE" id="PS50089"/>
    </source>
</evidence>
<dbReference type="PANTHER" id="PTHR22763">
    <property type="entry name" value="RING ZINC FINGER PROTEIN"/>
    <property type="match status" value="1"/>
</dbReference>
<evidence type="ECO:0000256" key="5">
    <source>
        <dbReference type="ARBA" id="ARBA00022679"/>
    </source>
</evidence>
<evidence type="ECO:0000256" key="22">
    <source>
        <dbReference type="SAM" id="SignalP"/>
    </source>
</evidence>
<comment type="pathway">
    <text evidence="3">Protein modification; protein ubiquitination.</text>
</comment>
<feature type="compositionally biased region" description="Basic and acidic residues" evidence="20">
    <location>
        <begin position="773"/>
        <end position="785"/>
    </location>
</feature>
<comment type="catalytic activity">
    <reaction evidence="1">
        <text>S-ubiquitinyl-[E2 ubiquitin-conjugating enzyme]-L-cysteine + [acceptor protein]-L-lysine = [E2 ubiquitin-conjugating enzyme]-L-cysteine + N(6)-ubiquitinyl-[acceptor protein]-L-lysine.</text>
        <dbReference type="EC" id="2.3.2.27"/>
    </reaction>
</comment>
<comment type="subcellular location">
    <subcellularLocation>
        <location evidence="2">Endomembrane system</location>
        <topology evidence="2">Multi-pass membrane protein</topology>
    </subcellularLocation>
</comment>
<dbReference type="GO" id="GO:0008270">
    <property type="term" value="F:zinc ion binding"/>
    <property type="evidence" value="ECO:0007669"/>
    <property type="project" value="UniProtKB-KW"/>
</dbReference>
<keyword evidence="10" id="KW-0833">Ubl conjugation pathway</keyword>
<feature type="domain" description="RING-type" evidence="23">
    <location>
        <begin position="796"/>
        <end position="865"/>
    </location>
</feature>
<evidence type="ECO:0000256" key="18">
    <source>
        <dbReference type="ARBA" id="ARBA00082128"/>
    </source>
</evidence>
<keyword evidence="5" id="KW-0808">Transferase</keyword>
<evidence type="ECO:0000313" key="24">
    <source>
        <dbReference type="EMBL" id="WPG99799.1"/>
    </source>
</evidence>
<name>A0AAQ3M1J5_9PEZI</name>
<comment type="function">
    <text evidence="14">Catalytic component of the DSC E3 ubiquitin ligase complex which is required for the srbA transcriptional activator proteolytic cleavage to release the soluble transcription factor from the membrane in low oxygen or sterol conditions. Required for growth during hypoxia and triazole drug susceptibility, as well as for virulence in a murine model of invasive pulmonary aspergillosis (IPA).</text>
</comment>
<evidence type="ECO:0000256" key="17">
    <source>
        <dbReference type="ARBA" id="ARBA00077885"/>
    </source>
</evidence>
<dbReference type="FunFam" id="3.30.40.10:FF:000626">
    <property type="entry name" value="Transmembrane ubiquitin ligase 1"/>
    <property type="match status" value="1"/>
</dbReference>
<dbReference type="Pfam" id="PF13639">
    <property type="entry name" value="zf-RING_2"/>
    <property type="match status" value="1"/>
</dbReference>
<reference evidence="24 25" key="1">
    <citation type="submission" date="2023-11" db="EMBL/GenBank/DDBJ databases">
        <title>An acidophilic fungus is an integral part of prey digestion in a carnivorous sundew plant.</title>
        <authorList>
            <person name="Tsai I.J."/>
        </authorList>
    </citation>
    <scope>NUCLEOTIDE SEQUENCE [LARGE SCALE GENOMIC DNA]</scope>
    <source>
        <strain evidence="24">169a</strain>
    </source>
</reference>
<dbReference type="InterPro" id="IPR013083">
    <property type="entry name" value="Znf_RING/FYVE/PHD"/>
</dbReference>